<keyword evidence="4" id="KW-1133">Transmembrane helix</keyword>
<organism evidence="5 6">
    <name type="scientific">Mycolicibacter senuensis</name>
    <dbReference type="NCBI Taxonomy" id="386913"/>
    <lineage>
        <taxon>Bacteria</taxon>
        <taxon>Bacillati</taxon>
        <taxon>Actinomycetota</taxon>
        <taxon>Actinomycetes</taxon>
        <taxon>Mycobacteriales</taxon>
        <taxon>Mycobacteriaceae</taxon>
        <taxon>Mycolicibacter</taxon>
    </lineage>
</organism>
<keyword evidence="4" id="KW-0812">Transmembrane</keyword>
<dbReference type="PANTHER" id="PTHR37042:SF4">
    <property type="entry name" value="OUTER MEMBRANE PROTEIN RV1973"/>
    <property type="match status" value="1"/>
</dbReference>
<feature type="region of interest" description="Disordered" evidence="3">
    <location>
        <begin position="29"/>
        <end position="66"/>
    </location>
</feature>
<evidence type="ECO:0000256" key="1">
    <source>
        <dbReference type="ARBA" id="ARBA00004370"/>
    </source>
</evidence>
<evidence type="ECO:0000256" key="4">
    <source>
        <dbReference type="SAM" id="Phobius"/>
    </source>
</evidence>
<reference evidence="5 6" key="1">
    <citation type="journal article" date="2019" name="Emerg. Microbes Infect.">
        <title>Comprehensive subspecies identification of 175 nontuberculous mycobacteria species based on 7547 genomic profiles.</title>
        <authorList>
            <person name="Matsumoto Y."/>
            <person name="Kinjo T."/>
            <person name="Motooka D."/>
            <person name="Nabeya D."/>
            <person name="Jung N."/>
            <person name="Uechi K."/>
            <person name="Horii T."/>
            <person name="Iida T."/>
            <person name="Fujita J."/>
            <person name="Nakamura S."/>
        </authorList>
    </citation>
    <scope>NUCLEOTIDE SEQUENCE [LARGE SCALE GENOMIC DNA]</scope>
    <source>
        <strain evidence="5 6">JCM 16017</strain>
    </source>
</reference>
<proteinExistence type="predicted"/>
<feature type="transmembrane region" description="Helical" evidence="4">
    <location>
        <begin position="80"/>
        <end position="99"/>
    </location>
</feature>
<evidence type="ECO:0000313" key="5">
    <source>
        <dbReference type="EMBL" id="GFG71406.1"/>
    </source>
</evidence>
<dbReference type="GO" id="GO:0016020">
    <property type="term" value="C:membrane"/>
    <property type="evidence" value="ECO:0007669"/>
    <property type="project" value="UniProtKB-SubCell"/>
</dbReference>
<dbReference type="EMBL" id="BLKV01000002">
    <property type="protein sequence ID" value="GFG71406.1"/>
    <property type="molecule type" value="Genomic_DNA"/>
</dbReference>
<name>A0A7I9XPN4_9MYCO</name>
<dbReference type="Proteomes" id="UP000465263">
    <property type="component" value="Unassembled WGS sequence"/>
</dbReference>
<evidence type="ECO:0000256" key="3">
    <source>
        <dbReference type="SAM" id="MobiDB-lite"/>
    </source>
</evidence>
<sequence>MGGMTRTGTRVALAEAEAAEAEATAAKARARAIRLQQEADNAGADGDGQPRPSAAGPPADPDAPRSARVRDLALNWGRPAAVAVVLGSCALLVLSALMIRQHQHAQAEQRNRAEFVAVARQVVVTLMSIDHNDAEGSVQRIVDNSTGPFRTEFQGAVDDFVKVSKDAKVTTKASVNAAAVESMTPDSAVVLVAASSTVTNAAGADDAPRRWRLTVDLQREGDQIKMSKVEFVP</sequence>
<evidence type="ECO:0008006" key="7">
    <source>
        <dbReference type="Google" id="ProtNLM"/>
    </source>
</evidence>
<keyword evidence="2 4" id="KW-0472">Membrane</keyword>
<evidence type="ECO:0000313" key="6">
    <source>
        <dbReference type="Proteomes" id="UP000465263"/>
    </source>
</evidence>
<comment type="caution">
    <text evidence="5">The sequence shown here is derived from an EMBL/GenBank/DDBJ whole genome shotgun (WGS) entry which is preliminary data.</text>
</comment>
<gene>
    <name evidence="5" type="ORF">MSEN_31260</name>
</gene>
<dbReference type="PANTHER" id="PTHR37042">
    <property type="entry name" value="OUTER MEMBRANE PROTEIN RV1973"/>
    <property type="match status" value="1"/>
</dbReference>
<evidence type="ECO:0000256" key="2">
    <source>
        <dbReference type="ARBA" id="ARBA00023136"/>
    </source>
</evidence>
<protein>
    <recommendedName>
        <fullName evidence="7">Mammalian cell entry protein</fullName>
    </recommendedName>
</protein>
<keyword evidence="6" id="KW-1185">Reference proteome</keyword>
<accession>A0A7I9XPN4</accession>
<dbReference type="AlphaFoldDB" id="A0A7I9XPN4"/>
<comment type="subcellular location">
    <subcellularLocation>
        <location evidence="1">Membrane</location>
    </subcellularLocation>
</comment>